<dbReference type="InterPro" id="IPR027417">
    <property type="entry name" value="P-loop_NTPase"/>
</dbReference>
<dbReference type="PANTHER" id="PTHR42788">
    <property type="entry name" value="TAURINE IMPORT ATP-BINDING PROTEIN-RELATED"/>
    <property type="match status" value="1"/>
</dbReference>
<gene>
    <name evidence="6" type="ORF">CQY20_21810</name>
</gene>
<evidence type="ECO:0000256" key="3">
    <source>
        <dbReference type="ARBA" id="ARBA00022840"/>
    </source>
</evidence>
<feature type="compositionally biased region" description="Basic and acidic residues" evidence="4">
    <location>
        <begin position="15"/>
        <end position="33"/>
    </location>
</feature>
<feature type="domain" description="ABC transporter" evidence="5">
    <location>
        <begin position="85"/>
        <end position="314"/>
    </location>
</feature>
<dbReference type="OrthoDB" id="8773773at2"/>
<keyword evidence="2" id="KW-0547">Nucleotide-binding</keyword>
<evidence type="ECO:0000256" key="1">
    <source>
        <dbReference type="ARBA" id="ARBA00022448"/>
    </source>
</evidence>
<protein>
    <submittedName>
        <fullName evidence="6">ABC transporter ATP-binding protein</fullName>
    </submittedName>
</protein>
<organism evidence="6 7">
    <name type="scientific">Mycolicibacterium agri</name>
    <name type="common">Mycobacterium agri</name>
    <dbReference type="NCBI Taxonomy" id="36811"/>
    <lineage>
        <taxon>Bacteria</taxon>
        <taxon>Bacillati</taxon>
        <taxon>Actinomycetota</taxon>
        <taxon>Actinomycetes</taxon>
        <taxon>Mycobacteriales</taxon>
        <taxon>Mycobacteriaceae</taxon>
        <taxon>Mycolicibacterium</taxon>
    </lineage>
</organism>
<evidence type="ECO:0000313" key="7">
    <source>
        <dbReference type="Proteomes" id="UP000220914"/>
    </source>
</evidence>
<dbReference type="InterPro" id="IPR050166">
    <property type="entry name" value="ABC_transporter_ATP-bind"/>
</dbReference>
<dbReference type="GO" id="GO:0016887">
    <property type="term" value="F:ATP hydrolysis activity"/>
    <property type="evidence" value="ECO:0007669"/>
    <property type="project" value="InterPro"/>
</dbReference>
<evidence type="ECO:0000313" key="6">
    <source>
        <dbReference type="EMBL" id="PEG35425.1"/>
    </source>
</evidence>
<keyword evidence="3 6" id="KW-0067">ATP-binding</keyword>
<dbReference type="SUPFAM" id="SSF52540">
    <property type="entry name" value="P-loop containing nucleoside triphosphate hydrolases"/>
    <property type="match status" value="1"/>
</dbReference>
<dbReference type="InterPro" id="IPR017871">
    <property type="entry name" value="ABC_transporter-like_CS"/>
</dbReference>
<evidence type="ECO:0000256" key="4">
    <source>
        <dbReference type="SAM" id="MobiDB-lite"/>
    </source>
</evidence>
<keyword evidence="1" id="KW-0813">Transport</keyword>
<name>A0A2A7MUL5_MYCAG</name>
<reference evidence="6 7" key="1">
    <citation type="submission" date="2017-10" db="EMBL/GenBank/DDBJ databases">
        <title>The new phylogeny of genus Mycobacterium.</title>
        <authorList>
            <person name="Tortoli E."/>
            <person name="Trovato A."/>
            <person name="Cirillo D.M."/>
        </authorList>
    </citation>
    <scope>NUCLEOTIDE SEQUENCE [LARGE SCALE GENOMIC DNA]</scope>
    <source>
        <strain evidence="6 7">CCUG37673</strain>
    </source>
</reference>
<evidence type="ECO:0000259" key="5">
    <source>
        <dbReference type="PROSITE" id="PS50893"/>
    </source>
</evidence>
<dbReference type="Proteomes" id="UP000220914">
    <property type="component" value="Unassembled WGS sequence"/>
</dbReference>
<dbReference type="CDD" id="cd03293">
    <property type="entry name" value="ABC_NrtD_SsuB_transporters"/>
    <property type="match status" value="1"/>
</dbReference>
<feature type="region of interest" description="Disordered" evidence="4">
    <location>
        <begin position="1"/>
        <end position="76"/>
    </location>
</feature>
<keyword evidence="7" id="KW-1185">Reference proteome</keyword>
<dbReference type="AlphaFoldDB" id="A0A2A7MUL5"/>
<comment type="caution">
    <text evidence="6">The sequence shown here is derived from an EMBL/GenBank/DDBJ whole genome shotgun (WGS) entry which is preliminary data.</text>
</comment>
<sequence>MATTPSTRRSAQRRAQQDRGGRRGWSDRFRRGEPVPGTRRHRRNDQRRGTEQSGRDTPAIAHPARTSHGSARPRKERRYVTGTLLELRDVFVRFPGTTTNVLEDINLGIEQGEFVTVVGPSGSGKTTLLRAIHGLLPAASGIVTVAGNEVRRPTRDRGFVFQADCLLPWRSVQDNIGYPLELQGVRRSGARRQAAPLLAMTGLADAAEKYPAQLSGGMRQRVNLARALVSDPEILLMDEPFAALDAQTREVLQAELLSIWQQKRKTVIFVTHQLDEAVYLADKVVVLSANPGRVRAIVPVTLTRPRSLDVKHTVEFTEIVDSIWQLIRDDVLLHKRVQDT</sequence>
<proteinExistence type="predicted"/>
<evidence type="ECO:0000256" key="2">
    <source>
        <dbReference type="ARBA" id="ARBA00022741"/>
    </source>
</evidence>
<dbReference type="EMBL" id="PDCP01000045">
    <property type="protein sequence ID" value="PEG35425.1"/>
    <property type="molecule type" value="Genomic_DNA"/>
</dbReference>
<dbReference type="PROSITE" id="PS00211">
    <property type="entry name" value="ABC_TRANSPORTER_1"/>
    <property type="match status" value="1"/>
</dbReference>
<dbReference type="Gene3D" id="3.40.50.300">
    <property type="entry name" value="P-loop containing nucleotide triphosphate hydrolases"/>
    <property type="match status" value="1"/>
</dbReference>
<dbReference type="InterPro" id="IPR003593">
    <property type="entry name" value="AAA+_ATPase"/>
</dbReference>
<accession>A0A2A7MUL5</accession>
<dbReference type="SMART" id="SM00382">
    <property type="entry name" value="AAA"/>
    <property type="match status" value="1"/>
</dbReference>
<dbReference type="InterPro" id="IPR003439">
    <property type="entry name" value="ABC_transporter-like_ATP-bd"/>
</dbReference>
<dbReference type="PANTHER" id="PTHR42788:SF13">
    <property type="entry name" value="ALIPHATIC SULFONATES IMPORT ATP-BINDING PROTEIN SSUB"/>
    <property type="match status" value="1"/>
</dbReference>
<dbReference type="Pfam" id="PF00005">
    <property type="entry name" value="ABC_tran"/>
    <property type="match status" value="1"/>
</dbReference>
<dbReference type="PROSITE" id="PS50893">
    <property type="entry name" value="ABC_TRANSPORTER_2"/>
    <property type="match status" value="1"/>
</dbReference>
<dbReference type="GO" id="GO:0005524">
    <property type="term" value="F:ATP binding"/>
    <property type="evidence" value="ECO:0007669"/>
    <property type="project" value="UniProtKB-KW"/>
</dbReference>